<gene>
    <name evidence="1" type="ORF">KR51_00017800</name>
</gene>
<protein>
    <submittedName>
        <fullName evidence="1">Uncharacterized protein</fullName>
    </submittedName>
</protein>
<dbReference type="Proteomes" id="UP000016960">
    <property type="component" value="Unassembled WGS sequence"/>
</dbReference>
<evidence type="ECO:0000313" key="1">
    <source>
        <dbReference type="EMBL" id="ERN41562.1"/>
    </source>
</evidence>
<sequence length="93" mass="10626">MPSALLHPVQHFLVGEAPVVCQQDVRVEGGQKARGKGQLAAISRKSNNRTVELEQFPRQRNGLPKADLREVRYEEPIAKHSHLLLWERRRPCP</sequence>
<reference evidence="1 2" key="1">
    <citation type="submission" date="2013-05" db="EMBL/GenBank/DDBJ databases">
        <title>Draft genome sequence of Rubidibacter lacunae KORDI 51-2.</title>
        <authorList>
            <person name="Choi D.H."/>
            <person name="Noh J.H."/>
            <person name="Kwon K.-K."/>
            <person name="Lee J.-H."/>
            <person name="Ryu J.-Y."/>
        </authorList>
    </citation>
    <scope>NUCLEOTIDE SEQUENCE [LARGE SCALE GENOMIC DNA]</scope>
    <source>
        <strain evidence="1 2">KORDI 51-2</strain>
    </source>
</reference>
<dbReference type="AlphaFoldDB" id="U5DKZ2"/>
<dbReference type="InParanoid" id="U5DKZ2"/>
<evidence type="ECO:0000313" key="2">
    <source>
        <dbReference type="Proteomes" id="UP000016960"/>
    </source>
</evidence>
<keyword evidence="2" id="KW-1185">Reference proteome</keyword>
<comment type="caution">
    <text evidence="1">The sequence shown here is derived from an EMBL/GenBank/DDBJ whole genome shotgun (WGS) entry which is preliminary data.</text>
</comment>
<name>U5DKZ2_9CHRO</name>
<organism evidence="1 2">
    <name type="scientific">Rubidibacter lacunae KORDI 51-2</name>
    <dbReference type="NCBI Taxonomy" id="582515"/>
    <lineage>
        <taxon>Bacteria</taxon>
        <taxon>Bacillati</taxon>
        <taxon>Cyanobacteriota</taxon>
        <taxon>Cyanophyceae</taxon>
        <taxon>Oscillatoriophycideae</taxon>
        <taxon>Chroococcales</taxon>
        <taxon>Aphanothecaceae</taxon>
        <taxon>Rubidibacter</taxon>
    </lineage>
</organism>
<dbReference type="EMBL" id="ASSJ01000047">
    <property type="protein sequence ID" value="ERN41562.1"/>
    <property type="molecule type" value="Genomic_DNA"/>
</dbReference>
<accession>U5DKZ2</accession>
<proteinExistence type="predicted"/>